<name>A0ABU2E3V2_9BURK</name>
<dbReference type="RefSeq" id="WP_175896682.1">
    <property type="nucleotide sequence ID" value="NZ_CADFDQ010000020.1"/>
</dbReference>
<dbReference type="Pfam" id="PF12833">
    <property type="entry name" value="HTH_18"/>
    <property type="match status" value="1"/>
</dbReference>
<reference evidence="5 6" key="1">
    <citation type="submission" date="2019-06" db="EMBL/GenBank/DDBJ databases">
        <title>Evolution of Burkholderia multivorans in the lungs of Cystic Fibrosis patients.</title>
        <authorList>
            <person name="Moreira L.M."/>
        </authorList>
    </citation>
    <scope>NUCLEOTIDE SEQUENCE [LARGE SCALE GENOMIC DNA]</scope>
    <source>
        <strain evidence="5 6">VC13239</strain>
    </source>
</reference>
<dbReference type="PROSITE" id="PS01124">
    <property type="entry name" value="HTH_ARAC_FAMILY_2"/>
    <property type="match status" value="1"/>
</dbReference>
<dbReference type="InterPro" id="IPR020449">
    <property type="entry name" value="Tscrpt_reg_AraC-type_HTH"/>
</dbReference>
<dbReference type="PANTHER" id="PTHR46796">
    <property type="entry name" value="HTH-TYPE TRANSCRIPTIONAL ACTIVATOR RHAS-RELATED"/>
    <property type="match status" value="1"/>
</dbReference>
<sequence length="307" mass="33736">MSIERGPVLPTSYLGVADAPAVIVKVLGKSSIRIARETCNAANFGITPDHALQDAFAVVVLLRNSYGRTDLWLNGKPCAREHSAQGAVVAYPLVEQWRANMREPFDCLHITLPRAALDDIADEIGVQRIGTLRLPPSENTVDPVVVGLVTSLLPALDNAECASRLFIESVSLALSVHLCHRYGGMSVDTRALHGGLAPWQLKRAREMLLERMDGAITVAELAAACQVSRSHFARAFRLSTGLAPHQWLRKQRVQKAMQLLGQSQFSLTEIALLCGFVDQSHFTRVFKRDVGMNPGHYRRAFGRHSAK</sequence>
<protein>
    <submittedName>
        <fullName evidence="5">HTH-type transcriptional activator Btr</fullName>
    </submittedName>
</protein>
<dbReference type="PANTHER" id="PTHR46796:SF14">
    <property type="entry name" value="TRANSCRIPTIONAL REGULATORY PROTEIN"/>
    <property type="match status" value="1"/>
</dbReference>
<keyword evidence="3" id="KW-0804">Transcription</keyword>
<keyword evidence="1" id="KW-0805">Transcription regulation</keyword>
<dbReference type="SMART" id="SM00342">
    <property type="entry name" value="HTH_ARAC"/>
    <property type="match status" value="1"/>
</dbReference>
<feature type="domain" description="HTH araC/xylS-type" evidence="4">
    <location>
        <begin position="202"/>
        <end position="300"/>
    </location>
</feature>
<proteinExistence type="predicted"/>
<dbReference type="Proteomes" id="UP001248067">
    <property type="component" value="Unassembled WGS sequence"/>
</dbReference>
<organism evidence="5 6">
    <name type="scientific">Burkholderia pseudomultivorans</name>
    <dbReference type="NCBI Taxonomy" id="1207504"/>
    <lineage>
        <taxon>Bacteria</taxon>
        <taxon>Pseudomonadati</taxon>
        <taxon>Pseudomonadota</taxon>
        <taxon>Betaproteobacteria</taxon>
        <taxon>Burkholderiales</taxon>
        <taxon>Burkholderiaceae</taxon>
        <taxon>Burkholderia</taxon>
        <taxon>Burkholderia cepacia complex</taxon>
    </lineage>
</organism>
<dbReference type="EMBL" id="VJSY01000019">
    <property type="protein sequence ID" value="MDR8754530.1"/>
    <property type="molecule type" value="Genomic_DNA"/>
</dbReference>
<accession>A0ABU2E3V2</accession>
<dbReference type="PROSITE" id="PS00041">
    <property type="entry name" value="HTH_ARAC_FAMILY_1"/>
    <property type="match status" value="1"/>
</dbReference>
<keyword evidence="6" id="KW-1185">Reference proteome</keyword>
<comment type="caution">
    <text evidence="5">The sequence shown here is derived from an EMBL/GenBank/DDBJ whole genome shotgun (WGS) entry which is preliminary data.</text>
</comment>
<dbReference type="InterPro" id="IPR009057">
    <property type="entry name" value="Homeodomain-like_sf"/>
</dbReference>
<evidence type="ECO:0000256" key="3">
    <source>
        <dbReference type="ARBA" id="ARBA00023163"/>
    </source>
</evidence>
<keyword evidence="2" id="KW-0238">DNA-binding</keyword>
<dbReference type="SUPFAM" id="SSF46689">
    <property type="entry name" value="Homeodomain-like"/>
    <property type="match status" value="2"/>
</dbReference>
<evidence type="ECO:0000313" key="5">
    <source>
        <dbReference type="EMBL" id="MDR8754530.1"/>
    </source>
</evidence>
<dbReference type="PRINTS" id="PR00032">
    <property type="entry name" value="HTHARAC"/>
</dbReference>
<dbReference type="InterPro" id="IPR018060">
    <property type="entry name" value="HTH_AraC"/>
</dbReference>
<dbReference type="InterPro" id="IPR018062">
    <property type="entry name" value="HTH_AraC-typ_CS"/>
</dbReference>
<evidence type="ECO:0000259" key="4">
    <source>
        <dbReference type="PROSITE" id="PS01124"/>
    </source>
</evidence>
<gene>
    <name evidence="5" type="primary">btr_1</name>
    <name evidence="5" type="ORF">FEQ00_02953</name>
</gene>
<dbReference type="InterPro" id="IPR050204">
    <property type="entry name" value="AraC_XylS_family_regulators"/>
</dbReference>
<evidence type="ECO:0000256" key="2">
    <source>
        <dbReference type="ARBA" id="ARBA00023125"/>
    </source>
</evidence>
<dbReference type="Gene3D" id="1.10.10.60">
    <property type="entry name" value="Homeodomain-like"/>
    <property type="match status" value="2"/>
</dbReference>
<evidence type="ECO:0000256" key="1">
    <source>
        <dbReference type="ARBA" id="ARBA00023015"/>
    </source>
</evidence>
<evidence type="ECO:0000313" key="6">
    <source>
        <dbReference type="Proteomes" id="UP001248067"/>
    </source>
</evidence>